<gene>
    <name evidence="1" type="ORF">PCANC_10122</name>
</gene>
<name>A0A2N5V7D5_9BASI</name>
<keyword evidence="2" id="KW-1185">Reference proteome</keyword>
<organism evidence="1 2">
    <name type="scientific">Puccinia coronata f. sp. avenae</name>
    <dbReference type="NCBI Taxonomy" id="200324"/>
    <lineage>
        <taxon>Eukaryota</taxon>
        <taxon>Fungi</taxon>
        <taxon>Dikarya</taxon>
        <taxon>Basidiomycota</taxon>
        <taxon>Pucciniomycotina</taxon>
        <taxon>Pucciniomycetes</taxon>
        <taxon>Pucciniales</taxon>
        <taxon>Pucciniaceae</taxon>
        <taxon>Puccinia</taxon>
    </lineage>
</organism>
<comment type="caution">
    <text evidence="1">The sequence shown here is derived from an EMBL/GenBank/DDBJ whole genome shotgun (WGS) entry which is preliminary data.</text>
</comment>
<dbReference type="Proteomes" id="UP000235388">
    <property type="component" value="Unassembled WGS sequence"/>
</dbReference>
<evidence type="ECO:0000313" key="2">
    <source>
        <dbReference type="Proteomes" id="UP000235388"/>
    </source>
</evidence>
<protein>
    <submittedName>
        <fullName evidence="1">Uncharacterized protein</fullName>
    </submittedName>
</protein>
<dbReference type="EMBL" id="PGCJ01000124">
    <property type="protein sequence ID" value="PLW45868.1"/>
    <property type="molecule type" value="Genomic_DNA"/>
</dbReference>
<reference evidence="1 2" key="1">
    <citation type="submission" date="2017-11" db="EMBL/GenBank/DDBJ databases">
        <title>De novo assembly and phasing of dikaryotic genomes from two isolates of Puccinia coronata f. sp. avenae, the causal agent of oat crown rust.</title>
        <authorList>
            <person name="Miller M.E."/>
            <person name="Zhang Y."/>
            <person name="Omidvar V."/>
            <person name="Sperschneider J."/>
            <person name="Schwessinger B."/>
            <person name="Raley C."/>
            <person name="Palmer J.M."/>
            <person name="Garnica D."/>
            <person name="Upadhyaya N."/>
            <person name="Rathjen J."/>
            <person name="Taylor J.M."/>
            <person name="Park R.F."/>
            <person name="Dodds P.N."/>
            <person name="Hirsch C.D."/>
            <person name="Kianian S.F."/>
            <person name="Figueroa M."/>
        </authorList>
    </citation>
    <scope>NUCLEOTIDE SEQUENCE [LARGE SCALE GENOMIC DNA]</scope>
    <source>
        <strain evidence="1">12NC29</strain>
    </source>
</reference>
<proteinExistence type="predicted"/>
<accession>A0A2N5V7D5</accession>
<sequence length="245" mass="28759">MGDAHDEIGSPAIRLQRHKYLPHSRHFVSPQELEHVLYNSHRLIIKDLNFFPLHTIGSSSAVLLAQRTKLLRRVIPIRSRRDWPEMQARMIPWKSAGEPEQPPASDLSVATLQQTVNIIHQEHTRDIRGVQQDIREIKAIIELETSNTFTTQFNISSEHTPSILLMMKTPSSRLRRRPPLIYTQSHYKQRRLVEKWGNIPLNHWMCDMLHLQKQSRLDDPTQYNIMLNVYNLRRSASDVRVYNRA</sequence>
<dbReference type="AlphaFoldDB" id="A0A2N5V7D5"/>
<evidence type="ECO:0000313" key="1">
    <source>
        <dbReference type="EMBL" id="PLW45868.1"/>
    </source>
</evidence>